<dbReference type="Proteomes" id="UP000735302">
    <property type="component" value="Unassembled WGS sequence"/>
</dbReference>
<reference evidence="2 3" key="1">
    <citation type="journal article" date="2021" name="Elife">
        <title>Chloroplast acquisition without the gene transfer in kleptoplastic sea slugs, Plakobranchus ocellatus.</title>
        <authorList>
            <person name="Maeda T."/>
            <person name="Takahashi S."/>
            <person name="Yoshida T."/>
            <person name="Shimamura S."/>
            <person name="Takaki Y."/>
            <person name="Nagai Y."/>
            <person name="Toyoda A."/>
            <person name="Suzuki Y."/>
            <person name="Arimoto A."/>
            <person name="Ishii H."/>
            <person name="Satoh N."/>
            <person name="Nishiyama T."/>
            <person name="Hasebe M."/>
            <person name="Maruyama T."/>
            <person name="Minagawa J."/>
            <person name="Obokata J."/>
            <person name="Shigenobu S."/>
        </authorList>
    </citation>
    <scope>NUCLEOTIDE SEQUENCE [LARGE SCALE GENOMIC DNA]</scope>
</reference>
<evidence type="ECO:0000313" key="3">
    <source>
        <dbReference type="Proteomes" id="UP000735302"/>
    </source>
</evidence>
<evidence type="ECO:0000313" key="2">
    <source>
        <dbReference type="EMBL" id="GFO42850.1"/>
    </source>
</evidence>
<sequence>MSGGKSRVHGTKARKVQITSTAHPRHATLTVPPTPGPRRRHRRARQDKVETVIRTFKDTARTIQPFPKRHPSEYRTGKLCHIRPLPPWGLTRCPRQA</sequence>
<keyword evidence="3" id="KW-1185">Reference proteome</keyword>
<evidence type="ECO:0000256" key="1">
    <source>
        <dbReference type="SAM" id="MobiDB-lite"/>
    </source>
</evidence>
<gene>
    <name evidence="2" type="ORF">PoB_006935500</name>
</gene>
<dbReference type="EMBL" id="BLXT01007821">
    <property type="protein sequence ID" value="GFO42850.1"/>
    <property type="molecule type" value="Genomic_DNA"/>
</dbReference>
<feature type="region of interest" description="Disordered" evidence="1">
    <location>
        <begin position="1"/>
        <end position="47"/>
    </location>
</feature>
<name>A0AAV4DFI6_9GAST</name>
<feature type="compositionally biased region" description="Basic residues" evidence="1">
    <location>
        <begin position="1"/>
        <end position="15"/>
    </location>
</feature>
<comment type="caution">
    <text evidence="2">The sequence shown here is derived from an EMBL/GenBank/DDBJ whole genome shotgun (WGS) entry which is preliminary data.</text>
</comment>
<dbReference type="AlphaFoldDB" id="A0AAV4DFI6"/>
<accession>A0AAV4DFI6</accession>
<protein>
    <submittedName>
        <fullName evidence="2">Uncharacterized protein</fullName>
    </submittedName>
</protein>
<proteinExistence type="predicted"/>
<organism evidence="2 3">
    <name type="scientific">Plakobranchus ocellatus</name>
    <dbReference type="NCBI Taxonomy" id="259542"/>
    <lineage>
        <taxon>Eukaryota</taxon>
        <taxon>Metazoa</taxon>
        <taxon>Spiralia</taxon>
        <taxon>Lophotrochozoa</taxon>
        <taxon>Mollusca</taxon>
        <taxon>Gastropoda</taxon>
        <taxon>Heterobranchia</taxon>
        <taxon>Euthyneura</taxon>
        <taxon>Panpulmonata</taxon>
        <taxon>Sacoglossa</taxon>
        <taxon>Placobranchoidea</taxon>
        <taxon>Plakobranchidae</taxon>
        <taxon>Plakobranchus</taxon>
    </lineage>
</organism>